<name>A0ABS7VV44_9HYPH</name>
<proteinExistence type="predicted"/>
<sequence>MKVKIALDNHQGTGTAFPTVRYQIMMVIHYVNGQISNRFPLTEVLQPRSSTLVEINAPDRFDVDGCMFCWFEGNPRIGRAGYIQRPKEYVGKPWNGAIITWADVNFFGSVHEYHFGGIGNVSGIDDIGSFGEIARDVPNIAPTEEVS</sequence>
<gene>
    <name evidence="1" type="ORF">K9B37_21465</name>
</gene>
<evidence type="ECO:0000313" key="2">
    <source>
        <dbReference type="Proteomes" id="UP000704176"/>
    </source>
</evidence>
<dbReference type="RefSeq" id="WP_224315584.1">
    <property type="nucleotide sequence ID" value="NZ_JAIRBM010000023.1"/>
</dbReference>
<reference evidence="1 2" key="1">
    <citation type="submission" date="2021-09" db="EMBL/GenBank/DDBJ databases">
        <title>The complete genome sequence of a new microorganism.</title>
        <authorList>
            <person name="Zi Z."/>
        </authorList>
    </citation>
    <scope>NUCLEOTIDE SEQUENCE [LARGE SCALE GENOMIC DNA]</scope>
    <source>
        <strain evidence="1 2">WGZ8</strain>
    </source>
</reference>
<evidence type="ECO:0000313" key="1">
    <source>
        <dbReference type="EMBL" id="MBZ6078832.1"/>
    </source>
</evidence>
<organism evidence="1 2">
    <name type="scientific">Microvirga puerhi</name>
    <dbReference type="NCBI Taxonomy" id="2876078"/>
    <lineage>
        <taxon>Bacteria</taxon>
        <taxon>Pseudomonadati</taxon>
        <taxon>Pseudomonadota</taxon>
        <taxon>Alphaproteobacteria</taxon>
        <taxon>Hyphomicrobiales</taxon>
        <taxon>Methylobacteriaceae</taxon>
        <taxon>Microvirga</taxon>
    </lineage>
</organism>
<dbReference type="Proteomes" id="UP000704176">
    <property type="component" value="Unassembled WGS sequence"/>
</dbReference>
<protein>
    <submittedName>
        <fullName evidence="1">Uncharacterized protein</fullName>
    </submittedName>
</protein>
<keyword evidence="2" id="KW-1185">Reference proteome</keyword>
<comment type="caution">
    <text evidence="1">The sequence shown here is derived from an EMBL/GenBank/DDBJ whole genome shotgun (WGS) entry which is preliminary data.</text>
</comment>
<accession>A0ABS7VV44</accession>
<dbReference type="EMBL" id="JAIRBM010000023">
    <property type="protein sequence ID" value="MBZ6078832.1"/>
    <property type="molecule type" value="Genomic_DNA"/>
</dbReference>